<protein>
    <submittedName>
        <fullName evidence="1">Uncharacterized protein</fullName>
    </submittedName>
</protein>
<dbReference type="EMBL" id="CALSDN010000013">
    <property type="protein sequence ID" value="CAH6723111.1"/>
    <property type="molecule type" value="Genomic_DNA"/>
</dbReference>
<evidence type="ECO:0000313" key="1">
    <source>
        <dbReference type="EMBL" id="CAH6723111.1"/>
    </source>
</evidence>
<organism evidence="1 2">
    <name type="scientific">[Candida] jaroonii</name>
    <dbReference type="NCBI Taxonomy" id="467808"/>
    <lineage>
        <taxon>Eukaryota</taxon>
        <taxon>Fungi</taxon>
        <taxon>Dikarya</taxon>
        <taxon>Ascomycota</taxon>
        <taxon>Saccharomycotina</taxon>
        <taxon>Pichiomycetes</taxon>
        <taxon>Debaryomycetaceae</taxon>
        <taxon>Yamadazyma</taxon>
    </lineage>
</organism>
<reference evidence="1" key="1">
    <citation type="submission" date="2022-06" db="EMBL/GenBank/DDBJ databases">
        <authorList>
            <person name="Legras J.-L."/>
            <person name="Devillers H."/>
            <person name="Grondin C."/>
        </authorList>
    </citation>
    <scope>NUCLEOTIDE SEQUENCE</scope>
    <source>
        <strain evidence="1">CLIB 1444</strain>
    </source>
</reference>
<evidence type="ECO:0000313" key="2">
    <source>
        <dbReference type="Proteomes" id="UP001152531"/>
    </source>
</evidence>
<name>A0ACA9YDG3_9ASCO</name>
<accession>A0ACA9YDG3</accession>
<comment type="caution">
    <text evidence="1">The sequence shown here is derived from an EMBL/GenBank/DDBJ whole genome shotgun (WGS) entry which is preliminary data.</text>
</comment>
<dbReference type="Proteomes" id="UP001152531">
    <property type="component" value="Unassembled WGS sequence"/>
</dbReference>
<gene>
    <name evidence="1" type="ORF">CLIB1444_13S00606</name>
</gene>
<proteinExistence type="predicted"/>
<keyword evidence="2" id="KW-1185">Reference proteome</keyword>
<sequence>MRRVRKTPITEKIKNYPFDLWLSINEWTMSIYWDEYSHLSFGLGNLLSILFIFISKLNNYSNPKASSIFQSDYYSYDRIKQKAFKGQSGNSVSAGLVQFSTFILFTTSIINTINLIISVKTYSLLNSEKPNSPSVKETLLNEESNKWLHFLTLIFSSFKRIDDSFIDDSGTTDTSNIEINLFDKVVYEMNVWDPSKFQLFLFSGFNPLNLLIIKLINELSIWKILFIVFIINCQLYWVIDRFFILLNDKQILYQEMFSEYNNKFVKPKTEILKRDVGIDASKYNNHHDVIIEQSNPFFQSVKSKVFIAHDINGKPINVLNHDDDSFSDERKKFESEKIKFELEKEKFNQLNNSMISDIDESWFNSTSTPHKAKLPSLNRSFLDNSRSFIETQKLSPSRLTSPNRPISPTRQTSPSRNSINQSSPMYRSMSPPKSPSKRTSISGYPSSPSRSTQSSRYENRYDRSERRENRDRDENRFGYRPPSPRKRFR</sequence>